<dbReference type="InterPro" id="IPR052096">
    <property type="entry name" value="Endocannabinoid_amidase"/>
</dbReference>
<dbReference type="InterPro" id="IPR036928">
    <property type="entry name" value="AS_sf"/>
</dbReference>
<dbReference type="Pfam" id="PF01425">
    <property type="entry name" value="Amidase"/>
    <property type="match status" value="1"/>
</dbReference>
<evidence type="ECO:0000259" key="2">
    <source>
        <dbReference type="Pfam" id="PF01425"/>
    </source>
</evidence>
<sequence>MDQLSERLECARRKLKDPNYHKLSEVEGIVKELWFSLSFREAFVIIKVDYTIGRMSQPKMLSSPSVNKKLLDKKCELSSRFTFFENKLKQLTDDERGKLSGIARLSLDQLSAGIQNNSVTPLEVLHAFQSKVIEIQKNSGNSGICEFISEAEDEARQLTENPRSDDKKSPLYGIPVSVKELLSIRGYDCTIGLIKLIGQPKSEDCVVIRVLRKAGAVPFVLTATSQLALTTNGFNPIFGNMHNPVSEKHEPGGSSTGEGLLIRQGGSPVGIGTDLLGSIRIPSAFCGICGFKPTATRISTIGVVDLDPRNVLPPFRVAVGPMGKRVVDLVRVMQVLFESSMFDMDPIVPPIPFKSDMYEAKDRKSLVIGYYDTIDDPSIAQTVPSVRRAVARAVEIVKNAGHHVIPFSPPRPLDALQLILRAVNPDGGQTALRLLSNEPLSDQTQAMRSAVTVPDGLRGLLDGMVRNHVGAPAAWAKMMQKLNRPRDLLEVMHQLRVYRREFLQSMEQTGHIDVLICPVWAYPAYEKNTPSFYSNPPMIYTGLYNALDFPAGSVPLGQVTREDVEQSKELAKEHGKAKDRYHEHLLTMQSESFGLPLAVQVVGKPYQDEMVLRLMHEIQIGSELNKR</sequence>
<dbReference type="GO" id="GO:0004040">
    <property type="term" value="F:amidase activity"/>
    <property type="evidence" value="ECO:0007669"/>
    <property type="project" value="TreeGrafter"/>
</dbReference>
<feature type="active site" description="Acyl-ester intermediate" evidence="1">
    <location>
        <position position="278"/>
    </location>
</feature>
<dbReference type="STRING" id="46835.A0A504YKC9"/>
<feature type="active site" description="Charge relay system" evidence="1">
    <location>
        <position position="179"/>
    </location>
</feature>
<gene>
    <name evidence="3" type="ORF">FGIG_03731</name>
</gene>
<dbReference type="GO" id="GO:0017064">
    <property type="term" value="F:fatty acid amide hydrolase activity"/>
    <property type="evidence" value="ECO:0007669"/>
    <property type="project" value="TreeGrafter"/>
</dbReference>
<feature type="domain" description="Amidase" evidence="2">
    <location>
        <begin position="123"/>
        <end position="612"/>
    </location>
</feature>
<dbReference type="GO" id="GO:0009062">
    <property type="term" value="P:fatty acid catabolic process"/>
    <property type="evidence" value="ECO:0007669"/>
    <property type="project" value="TreeGrafter"/>
</dbReference>
<keyword evidence="4" id="KW-1185">Reference proteome</keyword>
<dbReference type="EMBL" id="SUNJ01008944">
    <property type="protein sequence ID" value="TPP60799.1"/>
    <property type="molecule type" value="Genomic_DNA"/>
</dbReference>
<evidence type="ECO:0000313" key="3">
    <source>
        <dbReference type="EMBL" id="TPP60799.1"/>
    </source>
</evidence>
<dbReference type="InterPro" id="IPR023631">
    <property type="entry name" value="Amidase_dom"/>
</dbReference>
<dbReference type="OrthoDB" id="6428749at2759"/>
<dbReference type="AlphaFoldDB" id="A0A504YKC9"/>
<evidence type="ECO:0000313" key="4">
    <source>
        <dbReference type="Proteomes" id="UP000316759"/>
    </source>
</evidence>
<organism evidence="3 4">
    <name type="scientific">Fasciola gigantica</name>
    <name type="common">Giant liver fluke</name>
    <dbReference type="NCBI Taxonomy" id="46835"/>
    <lineage>
        <taxon>Eukaryota</taxon>
        <taxon>Metazoa</taxon>
        <taxon>Spiralia</taxon>
        <taxon>Lophotrochozoa</taxon>
        <taxon>Platyhelminthes</taxon>
        <taxon>Trematoda</taxon>
        <taxon>Digenea</taxon>
        <taxon>Plagiorchiida</taxon>
        <taxon>Echinostomata</taxon>
        <taxon>Echinostomatoidea</taxon>
        <taxon>Fasciolidae</taxon>
        <taxon>Fasciola</taxon>
    </lineage>
</organism>
<keyword evidence="3" id="KW-0378">Hydrolase</keyword>
<protein>
    <submittedName>
        <fullName evidence="3">Fatty-acid amide hydrolase 1</fullName>
    </submittedName>
</protein>
<dbReference type="Gene3D" id="3.90.1300.10">
    <property type="entry name" value="Amidase signature (AS) domain"/>
    <property type="match status" value="1"/>
</dbReference>
<reference evidence="3 4" key="1">
    <citation type="submission" date="2019-04" db="EMBL/GenBank/DDBJ databases">
        <title>Annotation for the trematode Fasciola gigantica.</title>
        <authorList>
            <person name="Choi Y.-J."/>
        </authorList>
    </citation>
    <scope>NUCLEOTIDE SEQUENCE [LARGE SCALE GENOMIC DNA]</scope>
    <source>
        <strain evidence="3">Uganda_cow_1</strain>
    </source>
</reference>
<dbReference type="PANTHER" id="PTHR45847">
    <property type="entry name" value="FATTY ACID AMIDE HYDROLASE"/>
    <property type="match status" value="1"/>
</dbReference>
<dbReference type="PANTHER" id="PTHR45847:SF6">
    <property type="entry name" value="FATTY ACID AMIDE HYDROLASE"/>
    <property type="match status" value="1"/>
</dbReference>
<feature type="active site" description="Charge relay system" evidence="1">
    <location>
        <position position="254"/>
    </location>
</feature>
<name>A0A504YKC9_FASGI</name>
<dbReference type="Proteomes" id="UP000316759">
    <property type="component" value="Unassembled WGS sequence"/>
</dbReference>
<dbReference type="PIRSF" id="PIRSF001221">
    <property type="entry name" value="Amidase_fungi"/>
    <property type="match status" value="1"/>
</dbReference>
<evidence type="ECO:0000256" key="1">
    <source>
        <dbReference type="PIRSR" id="PIRSR001221-1"/>
    </source>
</evidence>
<comment type="caution">
    <text evidence="3">The sequence shown here is derived from an EMBL/GenBank/DDBJ whole genome shotgun (WGS) entry which is preliminary data.</text>
</comment>
<accession>A0A504YKC9</accession>
<proteinExistence type="predicted"/>
<dbReference type="SUPFAM" id="SSF75304">
    <property type="entry name" value="Amidase signature (AS) enzymes"/>
    <property type="match status" value="1"/>
</dbReference>